<dbReference type="KEGG" id="ddt:AAY81_05240"/>
<comment type="cofactor">
    <cofactor evidence="2">
        <name>Mg(2+)</name>
        <dbReference type="ChEBI" id="CHEBI:18420"/>
    </cofactor>
</comment>
<feature type="domain" description="RNase H type-1" evidence="11">
    <location>
        <begin position="1"/>
        <end position="145"/>
    </location>
</feature>
<keyword evidence="13" id="KW-1185">Reference proteome</keyword>
<dbReference type="GO" id="GO:0004523">
    <property type="term" value="F:RNA-DNA hybrid ribonuclease activity"/>
    <property type="evidence" value="ECO:0007669"/>
    <property type="project" value="UniProtKB-EC"/>
</dbReference>
<keyword evidence="7" id="KW-0479">Metal-binding</keyword>
<evidence type="ECO:0000256" key="5">
    <source>
        <dbReference type="ARBA" id="ARBA00012180"/>
    </source>
</evidence>
<evidence type="ECO:0000256" key="4">
    <source>
        <dbReference type="ARBA" id="ARBA00011245"/>
    </source>
</evidence>
<evidence type="ECO:0000256" key="9">
    <source>
        <dbReference type="ARBA" id="ARBA00022801"/>
    </source>
</evidence>
<dbReference type="PANTHER" id="PTHR10642">
    <property type="entry name" value="RIBONUCLEASE H1"/>
    <property type="match status" value="1"/>
</dbReference>
<proteinExistence type="inferred from homology"/>
<comment type="catalytic activity">
    <reaction evidence="1">
        <text>Endonucleolytic cleavage to 5'-phosphomonoester.</text>
        <dbReference type="EC" id="3.1.26.4"/>
    </reaction>
</comment>
<dbReference type="OrthoDB" id="7845843at2"/>
<comment type="subunit">
    <text evidence="4">Monomer.</text>
</comment>
<evidence type="ECO:0000256" key="3">
    <source>
        <dbReference type="ARBA" id="ARBA00005300"/>
    </source>
</evidence>
<dbReference type="NCBIfam" id="NF001236">
    <property type="entry name" value="PRK00203.1"/>
    <property type="match status" value="1"/>
</dbReference>
<organism evidence="12 13">
    <name type="scientific">Denitrobacterium detoxificans</name>
    <dbReference type="NCBI Taxonomy" id="79604"/>
    <lineage>
        <taxon>Bacteria</taxon>
        <taxon>Bacillati</taxon>
        <taxon>Actinomycetota</taxon>
        <taxon>Coriobacteriia</taxon>
        <taxon>Eggerthellales</taxon>
        <taxon>Eggerthellaceae</taxon>
        <taxon>Denitrobacterium</taxon>
    </lineage>
</organism>
<dbReference type="PANTHER" id="PTHR10642:SF26">
    <property type="entry name" value="RIBONUCLEASE H1"/>
    <property type="match status" value="1"/>
</dbReference>
<reference evidence="13" key="1">
    <citation type="submission" date="2016-10" db="EMBL/GenBank/DDBJ databases">
        <authorList>
            <person name="Varghese N."/>
        </authorList>
    </citation>
    <scope>NUCLEOTIDE SEQUENCE [LARGE SCALE GENOMIC DNA]</scope>
    <source>
        <strain evidence="13">DSM 21843</strain>
    </source>
</reference>
<protein>
    <recommendedName>
        <fullName evidence="5">ribonuclease H</fullName>
        <ecNumber evidence="5">3.1.26.4</ecNumber>
    </recommendedName>
</protein>
<evidence type="ECO:0000313" key="12">
    <source>
        <dbReference type="EMBL" id="SEO91465.1"/>
    </source>
</evidence>
<dbReference type="Gene3D" id="3.30.420.10">
    <property type="entry name" value="Ribonuclease H-like superfamily/Ribonuclease H"/>
    <property type="match status" value="1"/>
</dbReference>
<dbReference type="Pfam" id="PF00075">
    <property type="entry name" value="RNase_H"/>
    <property type="match status" value="1"/>
</dbReference>
<dbReference type="AlphaFoldDB" id="A0A172RY15"/>
<evidence type="ECO:0000256" key="10">
    <source>
        <dbReference type="ARBA" id="ARBA00022842"/>
    </source>
</evidence>
<dbReference type="PATRIC" id="fig|79604.3.peg.1068"/>
<dbReference type="EMBL" id="FOEC01000011">
    <property type="protein sequence ID" value="SEO91465.1"/>
    <property type="molecule type" value="Genomic_DNA"/>
</dbReference>
<evidence type="ECO:0000256" key="8">
    <source>
        <dbReference type="ARBA" id="ARBA00022759"/>
    </source>
</evidence>
<dbReference type="PROSITE" id="PS50879">
    <property type="entry name" value="RNASE_H_1"/>
    <property type="match status" value="1"/>
</dbReference>
<dbReference type="InterPro" id="IPR036397">
    <property type="entry name" value="RNaseH_sf"/>
</dbReference>
<dbReference type="CDD" id="cd09278">
    <property type="entry name" value="RNase_HI_prokaryote_like"/>
    <property type="match status" value="1"/>
</dbReference>
<evidence type="ECO:0000313" key="13">
    <source>
        <dbReference type="Proteomes" id="UP000182975"/>
    </source>
</evidence>
<evidence type="ECO:0000259" key="11">
    <source>
        <dbReference type="PROSITE" id="PS50879"/>
    </source>
</evidence>
<dbReference type="STRING" id="79604.AAY81_05240"/>
<dbReference type="RefSeq" id="WP_066662271.1">
    <property type="nucleotide sequence ID" value="NZ_CP011402.1"/>
</dbReference>
<dbReference type="GO" id="GO:0003676">
    <property type="term" value="F:nucleic acid binding"/>
    <property type="evidence" value="ECO:0007669"/>
    <property type="project" value="InterPro"/>
</dbReference>
<sequence length="148" mass="16784">MRVQLYCDGGCRGNQNDRNVGGWGAYLIWGDHTKELWDGEVNTTNNKMELMGCIQGLRAIKNKNVGVDVYMDSAYVYNGITSWIYGWMKKGWKNSKKEPVANKDLWLELLAEKKQFSDITFNKVKGHADNAGNNKADELANRAMDELS</sequence>
<dbReference type="Proteomes" id="UP000182975">
    <property type="component" value="Unassembled WGS sequence"/>
</dbReference>
<dbReference type="InterPro" id="IPR012337">
    <property type="entry name" value="RNaseH-like_sf"/>
</dbReference>
<evidence type="ECO:0000256" key="2">
    <source>
        <dbReference type="ARBA" id="ARBA00001946"/>
    </source>
</evidence>
<keyword evidence="6" id="KW-0540">Nuclease</keyword>
<keyword evidence="8" id="KW-0255">Endonuclease</keyword>
<dbReference type="InterPro" id="IPR022892">
    <property type="entry name" value="RNaseHI"/>
</dbReference>
<dbReference type="GO" id="GO:0043137">
    <property type="term" value="P:DNA replication, removal of RNA primer"/>
    <property type="evidence" value="ECO:0007669"/>
    <property type="project" value="TreeGrafter"/>
</dbReference>
<dbReference type="GO" id="GO:0046872">
    <property type="term" value="F:metal ion binding"/>
    <property type="evidence" value="ECO:0007669"/>
    <property type="project" value="UniProtKB-KW"/>
</dbReference>
<accession>A0A172RY15</accession>
<dbReference type="EC" id="3.1.26.4" evidence="5"/>
<comment type="similarity">
    <text evidence="3">Belongs to the RNase H family.</text>
</comment>
<keyword evidence="10" id="KW-0460">Magnesium</keyword>
<name>A0A172RY15_9ACTN</name>
<keyword evidence="9" id="KW-0378">Hydrolase</keyword>
<dbReference type="SUPFAM" id="SSF53098">
    <property type="entry name" value="Ribonuclease H-like"/>
    <property type="match status" value="1"/>
</dbReference>
<evidence type="ECO:0000256" key="6">
    <source>
        <dbReference type="ARBA" id="ARBA00022722"/>
    </source>
</evidence>
<evidence type="ECO:0000256" key="1">
    <source>
        <dbReference type="ARBA" id="ARBA00000077"/>
    </source>
</evidence>
<dbReference type="InterPro" id="IPR050092">
    <property type="entry name" value="RNase_H"/>
</dbReference>
<evidence type="ECO:0000256" key="7">
    <source>
        <dbReference type="ARBA" id="ARBA00022723"/>
    </source>
</evidence>
<dbReference type="InterPro" id="IPR002156">
    <property type="entry name" value="RNaseH_domain"/>
</dbReference>
<gene>
    <name evidence="12" type="ORF">SAMN02910314_01609</name>
</gene>